<dbReference type="GO" id="GO:0009851">
    <property type="term" value="P:auxin biosynthetic process"/>
    <property type="evidence" value="ECO:0007669"/>
    <property type="project" value="UniProtKB-KW"/>
</dbReference>
<accession>A0A560FI21</accession>
<dbReference type="GO" id="GO:0009063">
    <property type="term" value="P:amino acid catabolic process"/>
    <property type="evidence" value="ECO:0007669"/>
    <property type="project" value="TreeGrafter"/>
</dbReference>
<feature type="domain" description="Amine oxidase" evidence="8">
    <location>
        <begin position="61"/>
        <end position="517"/>
    </location>
</feature>
<dbReference type="Proteomes" id="UP000319859">
    <property type="component" value="Unassembled WGS sequence"/>
</dbReference>
<evidence type="ECO:0000256" key="2">
    <source>
        <dbReference type="ARBA" id="ARBA00005833"/>
    </source>
</evidence>
<comment type="similarity">
    <text evidence="2">Belongs to the tryptophan 2-monooxygenase family.</text>
</comment>
<sequence>MGFRDMKRRDLLSLIGTVAGSAVMYQAATSLGLAAETTYKGPIKLDGDAKGASILILGAGVAGLVAAIELRKAGYKVQVLEYREKAGGRSWSLRGGDTYTELGGFKQTVGFDKGLYINPGPWRIPYHHRAVLDYCHRYGVALEPFNQVNYNAYLHSAKAYGGKPQRFREIQADYHGHVAELLAKLTHQNALDGTVTKEDQEKLLESLRGWGGLDKNYAYAASLESSNVRGYEKAPGGGMNGAPVPSTPASLRDVMQGGLWRFLGMGLRDEFQSTIFQPVGGMDQFPTALAREVKDLIRFNTKVTEIHQDDHGVTVTYTDTVKGGAAQTAKADWCLCTIPLSVLSQIKLNVGPKMASAISAVPYEAAAKVGLQFKRRFWEQDEAIYGGISFTDLPIAMIGYPNSGYGSPGKGVLLGTYVFGAYAMEYTAMPPEERIKRALAYGAQIHPQYTKEFDTGVAVGWHRVPWTLGCHASWTEETRAAHYQDLCQVDGRIALAGEHASYITGWQEGAVLSSLDAITRLHQRVVTA</sequence>
<comment type="catalytic activity">
    <reaction evidence="6">
        <text>L-tryptophan + O2 = indole-3-acetamide + CO2 + H2O</text>
        <dbReference type="Rhea" id="RHEA:16165"/>
        <dbReference type="ChEBI" id="CHEBI:15377"/>
        <dbReference type="ChEBI" id="CHEBI:15379"/>
        <dbReference type="ChEBI" id="CHEBI:16031"/>
        <dbReference type="ChEBI" id="CHEBI:16526"/>
        <dbReference type="ChEBI" id="CHEBI:57912"/>
        <dbReference type="EC" id="1.13.12.3"/>
    </reaction>
</comment>
<evidence type="ECO:0000313" key="9">
    <source>
        <dbReference type="EMBL" id="TWB21261.1"/>
    </source>
</evidence>
<evidence type="ECO:0000256" key="6">
    <source>
        <dbReference type="ARBA" id="ARBA00047321"/>
    </source>
</evidence>
<evidence type="ECO:0000259" key="8">
    <source>
        <dbReference type="Pfam" id="PF01593"/>
    </source>
</evidence>
<evidence type="ECO:0000256" key="3">
    <source>
        <dbReference type="ARBA" id="ARBA00012535"/>
    </source>
</evidence>
<proteinExistence type="inferred from homology"/>
<name>A0A560FI21_9PROT</name>
<feature type="transmembrane region" description="Helical" evidence="7">
    <location>
        <begin position="50"/>
        <end position="68"/>
    </location>
</feature>
<keyword evidence="7" id="KW-0472">Membrane</keyword>
<keyword evidence="5" id="KW-0073">Auxin biosynthesis</keyword>
<evidence type="ECO:0000256" key="4">
    <source>
        <dbReference type="ARBA" id="ARBA00017871"/>
    </source>
</evidence>
<dbReference type="Pfam" id="PF01593">
    <property type="entry name" value="Amino_oxidase"/>
    <property type="match status" value="1"/>
</dbReference>
<evidence type="ECO:0000256" key="5">
    <source>
        <dbReference type="ARBA" id="ARBA00023070"/>
    </source>
</evidence>
<dbReference type="Gene3D" id="3.90.660.10">
    <property type="match status" value="1"/>
</dbReference>
<dbReference type="PANTHER" id="PTHR10742">
    <property type="entry name" value="FLAVIN MONOAMINE OXIDASE"/>
    <property type="match status" value="1"/>
</dbReference>
<comment type="pathway">
    <text evidence="1">Plant hormone metabolism; auxin biosynthesis.</text>
</comment>
<dbReference type="SUPFAM" id="SSF51905">
    <property type="entry name" value="FAD/NAD(P)-binding domain"/>
    <property type="match status" value="1"/>
</dbReference>
<gene>
    <name evidence="9" type="ORF">FBZ89_105131</name>
</gene>
<dbReference type="GO" id="GO:0001716">
    <property type="term" value="F:L-amino-acid oxidase activity"/>
    <property type="evidence" value="ECO:0007669"/>
    <property type="project" value="TreeGrafter"/>
</dbReference>
<evidence type="ECO:0000313" key="10">
    <source>
        <dbReference type="Proteomes" id="UP000319859"/>
    </source>
</evidence>
<dbReference type="SUPFAM" id="SSF54373">
    <property type="entry name" value="FAD-linked reductases, C-terminal domain"/>
    <property type="match status" value="1"/>
</dbReference>
<dbReference type="InterPro" id="IPR036188">
    <property type="entry name" value="FAD/NAD-bd_sf"/>
</dbReference>
<keyword evidence="7" id="KW-1133">Transmembrane helix</keyword>
<dbReference type="EMBL" id="VITN01000005">
    <property type="protein sequence ID" value="TWB21261.1"/>
    <property type="molecule type" value="Genomic_DNA"/>
</dbReference>
<dbReference type="GO" id="GO:0050361">
    <property type="term" value="F:tryptophan 2-monooxygenase activity"/>
    <property type="evidence" value="ECO:0007669"/>
    <property type="project" value="UniProtKB-EC"/>
</dbReference>
<protein>
    <recommendedName>
        <fullName evidence="4">Tryptophan 2-monooxygenase</fullName>
        <ecNumber evidence="3">1.13.12.3</ecNumber>
    </recommendedName>
</protein>
<dbReference type="InterPro" id="IPR050281">
    <property type="entry name" value="Flavin_monoamine_oxidase"/>
</dbReference>
<organism evidence="9 10">
    <name type="scientific">Nitrospirillum amazonense</name>
    <dbReference type="NCBI Taxonomy" id="28077"/>
    <lineage>
        <taxon>Bacteria</taxon>
        <taxon>Pseudomonadati</taxon>
        <taxon>Pseudomonadota</taxon>
        <taxon>Alphaproteobacteria</taxon>
        <taxon>Rhodospirillales</taxon>
        <taxon>Azospirillaceae</taxon>
        <taxon>Nitrospirillum</taxon>
    </lineage>
</organism>
<dbReference type="Gene3D" id="3.50.50.60">
    <property type="entry name" value="FAD/NAD(P)-binding domain"/>
    <property type="match status" value="1"/>
</dbReference>
<dbReference type="InterPro" id="IPR002937">
    <property type="entry name" value="Amino_oxidase"/>
</dbReference>
<evidence type="ECO:0000256" key="1">
    <source>
        <dbReference type="ARBA" id="ARBA00004814"/>
    </source>
</evidence>
<dbReference type="Gene3D" id="1.20.1440.240">
    <property type="match status" value="1"/>
</dbReference>
<dbReference type="PANTHER" id="PTHR10742:SF342">
    <property type="entry name" value="AMINE OXIDASE"/>
    <property type="match status" value="1"/>
</dbReference>
<dbReference type="AlphaFoldDB" id="A0A560FI21"/>
<keyword evidence="7" id="KW-0812">Transmembrane</keyword>
<dbReference type="EC" id="1.13.12.3" evidence="3"/>
<comment type="caution">
    <text evidence="9">The sequence shown here is derived from an EMBL/GenBank/DDBJ whole genome shotgun (WGS) entry which is preliminary data.</text>
</comment>
<reference evidence="9 10" key="1">
    <citation type="submission" date="2019-06" db="EMBL/GenBank/DDBJ databases">
        <title>Genomic Encyclopedia of Type Strains, Phase IV (KMG-V): Genome sequencing to study the core and pangenomes of soil and plant-associated prokaryotes.</title>
        <authorList>
            <person name="Whitman W."/>
        </authorList>
    </citation>
    <scope>NUCLEOTIDE SEQUENCE [LARGE SCALE GENOMIC DNA]</scope>
    <source>
        <strain evidence="9 10">BR 11880</strain>
    </source>
</reference>
<evidence type="ECO:0000256" key="7">
    <source>
        <dbReference type="SAM" id="Phobius"/>
    </source>
</evidence>